<proteinExistence type="predicted"/>
<dbReference type="Gene3D" id="3.80.10.10">
    <property type="entry name" value="Ribonuclease Inhibitor"/>
    <property type="match status" value="1"/>
</dbReference>
<dbReference type="SUPFAM" id="SSF52047">
    <property type="entry name" value="RNI-like"/>
    <property type="match status" value="1"/>
</dbReference>
<dbReference type="EMBL" id="JAWWNJ010000089">
    <property type="protein sequence ID" value="KAK7000248.1"/>
    <property type="molecule type" value="Genomic_DNA"/>
</dbReference>
<dbReference type="Proteomes" id="UP001362999">
    <property type="component" value="Unassembled WGS sequence"/>
</dbReference>
<gene>
    <name evidence="1" type="ORF">R3P38DRAFT_3219136</name>
</gene>
<evidence type="ECO:0000313" key="2">
    <source>
        <dbReference type="Proteomes" id="UP001362999"/>
    </source>
</evidence>
<comment type="caution">
    <text evidence="1">The sequence shown here is derived from an EMBL/GenBank/DDBJ whole genome shotgun (WGS) entry which is preliminary data.</text>
</comment>
<evidence type="ECO:0000313" key="1">
    <source>
        <dbReference type="EMBL" id="KAK7000248.1"/>
    </source>
</evidence>
<organism evidence="1 2">
    <name type="scientific">Favolaschia claudopus</name>
    <dbReference type="NCBI Taxonomy" id="2862362"/>
    <lineage>
        <taxon>Eukaryota</taxon>
        <taxon>Fungi</taxon>
        <taxon>Dikarya</taxon>
        <taxon>Basidiomycota</taxon>
        <taxon>Agaricomycotina</taxon>
        <taxon>Agaricomycetes</taxon>
        <taxon>Agaricomycetidae</taxon>
        <taxon>Agaricales</taxon>
        <taxon>Marasmiineae</taxon>
        <taxon>Mycenaceae</taxon>
        <taxon>Favolaschia</taxon>
    </lineage>
</organism>
<protein>
    <recommendedName>
        <fullName evidence="3">F-box domain-containing protein</fullName>
    </recommendedName>
</protein>
<accession>A0AAW0A270</accession>
<evidence type="ECO:0008006" key="3">
    <source>
        <dbReference type="Google" id="ProtNLM"/>
    </source>
</evidence>
<sequence length="447" mass="50077">MIDLGQEHERLDWHTIAHLHYVKVLCSFKKGYNEPIGSLPEEILRDIFALTPDPFDSAPEKWLSTCQRLRSVCSVWRTIVNSSPYLFTKILVDEKAHPDLLRRWLALSGTMKLCVFFSLGPDGDESTKSHFVQKNLVSVIAPYMSRCNKVFLRGHTYNSAQVLFSAMEDFDGGSVRVVNVAAGPGPHITKLPDVFASSTSGVQRIVAERCALFNLPSSLTSLELANITPGRCVTSPEFCAALLHAPNLEQLVVIYVTILYLDRPRTELPSLTSLVICCSTSQEAGLLQAIDLPNLQKLKVHTDEPDIFADFIDMLSHGPHVACVSLSIYTASLTQMRGFFLLLPELRSLHTQGSDEDLETILVDLIMRWPAMFPYLEQLRFGEELEPDILTDLFHTLASVSPRVNIVSPICDAKEGHRRVQTMLLKDGIISTEDRLIYCGHVREIDE</sequence>
<reference evidence="1 2" key="1">
    <citation type="journal article" date="2024" name="J Genomics">
        <title>Draft genome sequencing and assembly of Favolaschia claudopus CIRM-BRFM 2984 isolated from oak limbs.</title>
        <authorList>
            <person name="Navarro D."/>
            <person name="Drula E."/>
            <person name="Chaduli D."/>
            <person name="Cazenave R."/>
            <person name="Ahrendt S."/>
            <person name="Wang J."/>
            <person name="Lipzen A."/>
            <person name="Daum C."/>
            <person name="Barry K."/>
            <person name="Grigoriev I.V."/>
            <person name="Favel A."/>
            <person name="Rosso M.N."/>
            <person name="Martin F."/>
        </authorList>
    </citation>
    <scope>NUCLEOTIDE SEQUENCE [LARGE SCALE GENOMIC DNA]</scope>
    <source>
        <strain evidence="1 2">CIRM-BRFM 2984</strain>
    </source>
</reference>
<name>A0AAW0A270_9AGAR</name>
<dbReference type="InterPro" id="IPR032675">
    <property type="entry name" value="LRR_dom_sf"/>
</dbReference>
<keyword evidence="2" id="KW-1185">Reference proteome</keyword>
<dbReference type="AlphaFoldDB" id="A0AAW0A270"/>